<accession>A0ABZ2W6H1</accession>
<evidence type="ECO:0000313" key="5">
    <source>
        <dbReference type="EMBL" id="WZF90125.1"/>
    </source>
</evidence>
<dbReference type="Proteomes" id="UP001475781">
    <property type="component" value="Chromosome"/>
</dbReference>
<keyword evidence="2 5" id="KW-0645">Protease</keyword>
<dbReference type="Pfam" id="PF01750">
    <property type="entry name" value="HycI"/>
    <property type="match status" value="1"/>
</dbReference>
<dbReference type="InterPro" id="IPR000671">
    <property type="entry name" value="Peptidase_A31"/>
</dbReference>
<keyword evidence="3" id="KW-0064">Aspartyl protease</keyword>
<dbReference type="GO" id="GO:0006508">
    <property type="term" value="P:proteolysis"/>
    <property type="evidence" value="ECO:0007669"/>
    <property type="project" value="UniProtKB-KW"/>
</dbReference>
<evidence type="ECO:0000256" key="4">
    <source>
        <dbReference type="ARBA" id="ARBA00022801"/>
    </source>
</evidence>
<name>A0ABZ2W6H1_9GAMM</name>
<dbReference type="NCBIfam" id="TIGR00072">
    <property type="entry name" value="hydrog_prot"/>
    <property type="match status" value="1"/>
</dbReference>
<evidence type="ECO:0000256" key="2">
    <source>
        <dbReference type="ARBA" id="ARBA00022670"/>
    </source>
</evidence>
<evidence type="ECO:0000256" key="1">
    <source>
        <dbReference type="ARBA" id="ARBA00006814"/>
    </source>
</evidence>
<comment type="similarity">
    <text evidence="1">Belongs to the peptidase A31 family.</text>
</comment>
<keyword evidence="4" id="KW-0378">Hydrolase</keyword>
<protein>
    <submittedName>
        <fullName evidence="5">Hydrogenase maturation protease</fullName>
    </submittedName>
</protein>
<dbReference type="CDD" id="cd00518">
    <property type="entry name" value="H2MP"/>
    <property type="match status" value="1"/>
</dbReference>
<dbReference type="SUPFAM" id="SSF53163">
    <property type="entry name" value="HybD-like"/>
    <property type="match status" value="1"/>
</dbReference>
<gene>
    <name evidence="5" type="ORF">NLK58_08025</name>
</gene>
<evidence type="ECO:0000313" key="6">
    <source>
        <dbReference type="Proteomes" id="UP001475781"/>
    </source>
</evidence>
<organism evidence="5 6">
    <name type="scientific">Marinobacter metalliresistant</name>
    <dbReference type="NCBI Taxonomy" id="2961995"/>
    <lineage>
        <taxon>Bacteria</taxon>
        <taxon>Pseudomonadati</taxon>
        <taxon>Pseudomonadota</taxon>
        <taxon>Gammaproteobacteria</taxon>
        <taxon>Pseudomonadales</taxon>
        <taxon>Marinobacteraceae</taxon>
        <taxon>Marinobacter</taxon>
    </lineage>
</organism>
<dbReference type="InterPro" id="IPR023430">
    <property type="entry name" value="Pept_HybD-like_dom_sf"/>
</dbReference>
<dbReference type="GO" id="GO:0008233">
    <property type="term" value="F:peptidase activity"/>
    <property type="evidence" value="ECO:0007669"/>
    <property type="project" value="UniProtKB-KW"/>
</dbReference>
<reference evidence="5 6" key="1">
    <citation type="submission" date="2022-07" db="EMBL/GenBank/DDBJ databases">
        <title>A copper resistant bacterium isolated from sediment samples of deep sea hydrothermal areas.</title>
        <authorList>
            <person name="Zeng X."/>
        </authorList>
    </citation>
    <scope>NUCLEOTIDE SEQUENCE [LARGE SCALE GENOMIC DNA]</scope>
    <source>
        <strain evidence="6">CuT 6</strain>
    </source>
</reference>
<evidence type="ECO:0000256" key="3">
    <source>
        <dbReference type="ARBA" id="ARBA00022750"/>
    </source>
</evidence>
<dbReference type="PANTHER" id="PTHR30302:SF1">
    <property type="entry name" value="HYDROGENASE 2 MATURATION PROTEASE"/>
    <property type="match status" value="1"/>
</dbReference>
<sequence>MSDVSRPIRVVGIGNRDRGDDALGPLVMDALDDRLPETVDVVEHSGEVAGLVDLMTGAEAVYLVDAAVMGLEPGHLRVFDASAAPLPALGGAFSSHALGLSEAIELARALDVLPPVCRVFAVEAASFEAGDGLSKPVADTIPGVTQAVIDAIEKDTGCRIQESDDA</sequence>
<dbReference type="Gene3D" id="3.40.50.1450">
    <property type="entry name" value="HybD-like"/>
    <property type="match status" value="1"/>
</dbReference>
<keyword evidence="6" id="KW-1185">Reference proteome</keyword>
<dbReference type="PANTHER" id="PTHR30302">
    <property type="entry name" value="HYDROGENASE 1 MATURATION PROTEASE"/>
    <property type="match status" value="1"/>
</dbReference>
<proteinExistence type="inferred from homology"/>
<dbReference type="RefSeq" id="WP_339750898.1">
    <property type="nucleotide sequence ID" value="NZ_CP101118.1"/>
</dbReference>
<dbReference type="EMBL" id="CP101118">
    <property type="protein sequence ID" value="WZF90125.1"/>
    <property type="molecule type" value="Genomic_DNA"/>
</dbReference>